<dbReference type="PANTHER" id="PTHR48080">
    <property type="entry name" value="D-GALACTONATE DEHYDRATASE-RELATED"/>
    <property type="match status" value="1"/>
</dbReference>
<keyword evidence="2" id="KW-0413">Isomerase</keyword>
<dbReference type="AlphaFoldDB" id="A0A517ZHQ8"/>
<organism evidence="2 3">
    <name type="scientific">Symmachiella dynata</name>
    <dbReference type="NCBI Taxonomy" id="2527995"/>
    <lineage>
        <taxon>Bacteria</taxon>
        <taxon>Pseudomonadati</taxon>
        <taxon>Planctomycetota</taxon>
        <taxon>Planctomycetia</taxon>
        <taxon>Planctomycetales</taxon>
        <taxon>Planctomycetaceae</taxon>
        <taxon>Symmachiella</taxon>
    </lineage>
</organism>
<evidence type="ECO:0000313" key="3">
    <source>
        <dbReference type="Proteomes" id="UP000319383"/>
    </source>
</evidence>
<gene>
    <name evidence="2" type="primary">ykfB_2</name>
    <name evidence="2" type="ORF">Mal52_04600</name>
</gene>
<dbReference type="SUPFAM" id="SSF54826">
    <property type="entry name" value="Enolase N-terminal domain-like"/>
    <property type="match status" value="1"/>
</dbReference>
<dbReference type="Pfam" id="PF13378">
    <property type="entry name" value="MR_MLE_C"/>
    <property type="match status" value="1"/>
</dbReference>
<dbReference type="InterPro" id="IPR029065">
    <property type="entry name" value="Enolase_C-like"/>
</dbReference>
<dbReference type="RefSeq" id="WP_145374016.1">
    <property type="nucleotide sequence ID" value="NZ_CP036276.1"/>
</dbReference>
<dbReference type="InterPro" id="IPR006311">
    <property type="entry name" value="TAT_signal"/>
</dbReference>
<dbReference type="InterPro" id="IPR034593">
    <property type="entry name" value="DgoD-like"/>
</dbReference>
<proteinExistence type="predicted"/>
<feature type="domain" description="Mandelate racemase/muconate lactonizing enzyme C-terminal" evidence="1">
    <location>
        <begin position="171"/>
        <end position="268"/>
    </location>
</feature>
<dbReference type="PROSITE" id="PS51318">
    <property type="entry name" value="TAT"/>
    <property type="match status" value="1"/>
</dbReference>
<dbReference type="InterPro" id="IPR036849">
    <property type="entry name" value="Enolase-like_C_sf"/>
</dbReference>
<evidence type="ECO:0000313" key="2">
    <source>
        <dbReference type="EMBL" id="QDU42005.1"/>
    </source>
</evidence>
<dbReference type="Proteomes" id="UP000319383">
    <property type="component" value="Chromosome"/>
</dbReference>
<protein>
    <submittedName>
        <fullName evidence="2">L-Ala-D/L-Glu epimerase</fullName>
        <ecNumber evidence="2">5.1.1.-</ecNumber>
    </submittedName>
</protein>
<accession>A0A517ZHQ8</accession>
<keyword evidence="3" id="KW-1185">Reference proteome</keyword>
<dbReference type="Gene3D" id="3.30.390.10">
    <property type="entry name" value="Enolase-like, N-terminal domain"/>
    <property type="match status" value="1"/>
</dbReference>
<dbReference type="InterPro" id="IPR029017">
    <property type="entry name" value="Enolase-like_N"/>
</dbReference>
<dbReference type="GO" id="GO:0016853">
    <property type="term" value="F:isomerase activity"/>
    <property type="evidence" value="ECO:0007669"/>
    <property type="project" value="UniProtKB-KW"/>
</dbReference>
<evidence type="ECO:0000259" key="1">
    <source>
        <dbReference type="SMART" id="SM00922"/>
    </source>
</evidence>
<sequence>MTFGPSSLVPKKKNMHRRRFLKTGLASVAVGGLLRGVPLVAAPPTKDLTVTKIDRVTVKVPFRPAPDRNMAREIPHWKYSEICTVHLQSGHQGHGETLLYYTWGVTSDEDVKNALGKNAAAIMWDDSLGAGLQMALFDAVARACDVPIHSLLGHQVHERTPLSWWNIDTYPEDMAAECKLAYSQGYMAYKTKGRPWFDIYDQMDLATKEVPPEFKIDMDFNDTLLNAELAMPIVKALAEYPQTDIYESPIPQRDIPGNQAIRKATRVKIAMHYGTPPPKIAICKGVCDGFVIGRGASALLASANVAAVADMPFWLQLVGTGITAAYSLHFGGVTSHSTWPAVNCHQLYTHQLLKEPITLQDGTAAVPTKPGLGYDIDWEAVERFRVDKPAARPDPPRLVEVSWPDGKKIYFNHLGGVNFVLVPCGKPDVIPFYVRGVKTRLLSDDGSAEFQDLYERSRKGPLTI</sequence>
<dbReference type="EC" id="5.1.1.-" evidence="2"/>
<dbReference type="EMBL" id="CP036276">
    <property type="protein sequence ID" value="QDU42005.1"/>
    <property type="molecule type" value="Genomic_DNA"/>
</dbReference>
<dbReference type="InterPro" id="IPR013342">
    <property type="entry name" value="Mandelate_racemase_C"/>
</dbReference>
<dbReference type="SMART" id="SM00922">
    <property type="entry name" value="MR_MLE"/>
    <property type="match status" value="1"/>
</dbReference>
<name>A0A517ZHQ8_9PLAN</name>
<dbReference type="Gene3D" id="3.20.20.120">
    <property type="entry name" value="Enolase-like C-terminal domain"/>
    <property type="match status" value="1"/>
</dbReference>
<dbReference type="KEGG" id="sdyn:Mal52_04600"/>
<reference evidence="2 3" key="1">
    <citation type="submission" date="2019-02" db="EMBL/GenBank/DDBJ databases">
        <title>Deep-cultivation of Planctomycetes and their phenomic and genomic characterization uncovers novel biology.</title>
        <authorList>
            <person name="Wiegand S."/>
            <person name="Jogler M."/>
            <person name="Boedeker C."/>
            <person name="Pinto D."/>
            <person name="Vollmers J."/>
            <person name="Rivas-Marin E."/>
            <person name="Kohn T."/>
            <person name="Peeters S.H."/>
            <person name="Heuer A."/>
            <person name="Rast P."/>
            <person name="Oberbeckmann S."/>
            <person name="Bunk B."/>
            <person name="Jeske O."/>
            <person name="Meyerdierks A."/>
            <person name="Storesund J.E."/>
            <person name="Kallscheuer N."/>
            <person name="Luecker S."/>
            <person name="Lage O.M."/>
            <person name="Pohl T."/>
            <person name="Merkel B.J."/>
            <person name="Hornburger P."/>
            <person name="Mueller R.-W."/>
            <person name="Bruemmer F."/>
            <person name="Labrenz M."/>
            <person name="Spormann A.M."/>
            <person name="Op den Camp H."/>
            <person name="Overmann J."/>
            <person name="Amann R."/>
            <person name="Jetten M.S.M."/>
            <person name="Mascher T."/>
            <person name="Medema M.H."/>
            <person name="Devos D.P."/>
            <person name="Kaster A.-K."/>
            <person name="Ovreas L."/>
            <person name="Rohde M."/>
            <person name="Galperin M.Y."/>
            <person name="Jogler C."/>
        </authorList>
    </citation>
    <scope>NUCLEOTIDE SEQUENCE [LARGE SCALE GENOMIC DNA]</scope>
    <source>
        <strain evidence="2 3">Mal52</strain>
    </source>
</reference>
<dbReference type="SUPFAM" id="SSF51604">
    <property type="entry name" value="Enolase C-terminal domain-like"/>
    <property type="match status" value="1"/>
</dbReference>